<accession>A0A2G9TZI9</accession>
<proteinExistence type="predicted"/>
<organism evidence="2 3">
    <name type="scientific">Teladorsagia circumcincta</name>
    <name type="common">Brown stomach worm</name>
    <name type="synonym">Ostertagia circumcincta</name>
    <dbReference type="NCBI Taxonomy" id="45464"/>
    <lineage>
        <taxon>Eukaryota</taxon>
        <taxon>Metazoa</taxon>
        <taxon>Ecdysozoa</taxon>
        <taxon>Nematoda</taxon>
        <taxon>Chromadorea</taxon>
        <taxon>Rhabditida</taxon>
        <taxon>Rhabditina</taxon>
        <taxon>Rhabditomorpha</taxon>
        <taxon>Strongyloidea</taxon>
        <taxon>Trichostrongylidae</taxon>
        <taxon>Teladorsagia</taxon>
    </lineage>
</organism>
<dbReference type="OrthoDB" id="8609993at2759"/>
<dbReference type="Gene3D" id="3.90.190.10">
    <property type="entry name" value="Protein tyrosine phosphatase superfamily"/>
    <property type="match status" value="1"/>
</dbReference>
<dbReference type="InterPro" id="IPR050348">
    <property type="entry name" value="Protein-Tyr_Phosphatase"/>
</dbReference>
<dbReference type="PANTHER" id="PTHR19134:SF449">
    <property type="entry name" value="TYROSINE-PROTEIN PHOSPHATASE 1"/>
    <property type="match status" value="1"/>
</dbReference>
<dbReference type="InterPro" id="IPR029021">
    <property type="entry name" value="Prot-tyrosine_phosphatase-like"/>
</dbReference>
<dbReference type="PANTHER" id="PTHR19134">
    <property type="entry name" value="RECEPTOR-TYPE TYROSINE-PROTEIN PHOSPHATASE"/>
    <property type="match status" value="1"/>
</dbReference>
<dbReference type="SUPFAM" id="SSF52799">
    <property type="entry name" value="(Phosphotyrosine protein) phosphatases II"/>
    <property type="match status" value="1"/>
</dbReference>
<dbReference type="InterPro" id="IPR000242">
    <property type="entry name" value="PTP_cat"/>
</dbReference>
<dbReference type="GO" id="GO:0004725">
    <property type="term" value="F:protein tyrosine phosphatase activity"/>
    <property type="evidence" value="ECO:0007669"/>
    <property type="project" value="InterPro"/>
</dbReference>
<evidence type="ECO:0000259" key="1">
    <source>
        <dbReference type="PROSITE" id="PS50055"/>
    </source>
</evidence>
<feature type="domain" description="Tyrosine-protein phosphatase" evidence="1">
    <location>
        <begin position="1"/>
        <end position="110"/>
    </location>
</feature>
<dbReference type="PROSITE" id="PS50055">
    <property type="entry name" value="TYR_PHOSPHATASE_PTP"/>
    <property type="match status" value="1"/>
</dbReference>
<dbReference type="CDD" id="cd00047">
    <property type="entry name" value="PTPc"/>
    <property type="match status" value="1"/>
</dbReference>
<protein>
    <submittedName>
        <fullName evidence="2">Protein-tyrosine phosphatase</fullName>
    </submittedName>
</protein>
<evidence type="ECO:0000313" key="2">
    <source>
        <dbReference type="EMBL" id="PIO62650.1"/>
    </source>
</evidence>
<gene>
    <name evidence="2" type="ORF">TELCIR_15780</name>
</gene>
<reference evidence="2 3" key="1">
    <citation type="submission" date="2015-09" db="EMBL/GenBank/DDBJ databases">
        <title>Draft genome of the parasitic nematode Teladorsagia circumcincta isolate WARC Sus (inbred).</title>
        <authorList>
            <person name="Mitreva M."/>
        </authorList>
    </citation>
    <scope>NUCLEOTIDE SEQUENCE [LARGE SCALE GENOMIC DNA]</scope>
    <source>
        <strain evidence="2 3">S</strain>
    </source>
</reference>
<name>A0A2G9TZI9_TELCI</name>
<dbReference type="AlphaFoldDB" id="A0A2G9TZI9"/>
<sequence length="110" mass="13274">MIWEKNVQCVLMLTDCVENMRQRCTKYWPPLGEAQQFGEVEVDLISESEDPICLHREFDVKRNGEQRQVSQYHFLNWRDAKGPESTTHLLDFIERVWHKQYRKPIVVHCR</sequence>
<dbReference type="Pfam" id="PF00102">
    <property type="entry name" value="Y_phosphatase"/>
    <property type="match status" value="1"/>
</dbReference>
<dbReference type="EMBL" id="KZ351827">
    <property type="protein sequence ID" value="PIO62650.1"/>
    <property type="molecule type" value="Genomic_DNA"/>
</dbReference>
<dbReference type="Proteomes" id="UP000230423">
    <property type="component" value="Unassembled WGS sequence"/>
</dbReference>
<evidence type="ECO:0000313" key="3">
    <source>
        <dbReference type="Proteomes" id="UP000230423"/>
    </source>
</evidence>
<keyword evidence="3" id="KW-1185">Reference proteome</keyword>